<protein>
    <submittedName>
        <fullName evidence="3">Uncharacterized protein</fullName>
    </submittedName>
</protein>
<feature type="compositionally biased region" description="Polar residues" evidence="1">
    <location>
        <begin position="207"/>
        <end position="218"/>
    </location>
</feature>
<feature type="region of interest" description="Disordered" evidence="1">
    <location>
        <begin position="419"/>
        <end position="445"/>
    </location>
</feature>
<feature type="compositionally biased region" description="Polar residues" evidence="1">
    <location>
        <begin position="419"/>
        <end position="439"/>
    </location>
</feature>
<keyword evidence="4" id="KW-1185">Reference proteome</keyword>
<feature type="region of interest" description="Disordered" evidence="1">
    <location>
        <begin position="169"/>
        <end position="252"/>
    </location>
</feature>
<feature type="compositionally biased region" description="Polar residues" evidence="1">
    <location>
        <begin position="643"/>
        <end position="654"/>
    </location>
</feature>
<evidence type="ECO:0000313" key="4">
    <source>
        <dbReference type="Proteomes" id="UP001203297"/>
    </source>
</evidence>
<gene>
    <name evidence="3" type="ORF">B0F90DRAFT_1263557</name>
</gene>
<feature type="compositionally biased region" description="Polar residues" evidence="1">
    <location>
        <begin position="513"/>
        <end position="526"/>
    </location>
</feature>
<feature type="compositionally biased region" description="Low complexity" evidence="1">
    <location>
        <begin position="529"/>
        <end position="541"/>
    </location>
</feature>
<sequence length="966" mass="103430">MPDGDATMTSTLRRSASSLSLSLSLSLVVVSFVRKPSRQFPTDPAWLTNSVVTGNGHCHGQAYISFALRSQLTLTLTLTLTLYFVGLFFFPPFMSEVSTLPSSSYLSHTSGPSNTKPLASAADPAELLRQAALSSRKLKRRKLDASTSIASLSRPFSRPIASTPFISLDYGQEEPTSTISTSDRPPTPVMAQSSTPTQAFARRSPPRTLQSDSSSVAAPQTPLGDDTSAKEEGEISDSEDPPFRPPSKPVPPPIMGAVNATKVESSGVLRSPFVIASRSPSVKAEDAYQRATLPASATTPVGRYSIEAFPVELESETSSEGFRLETPLYVLDAHHVRPGLSLTQKQYDTSKEVILDILGYGVPPEYLIDCGLSREIIYYVFTELNLRLPNNLDVVGIPPYPPPQDVIASILLSQPSHSYSPSAIPSRSNVDGDTTQRSSLGAPGFSVQSTVSLEPIPHVVPPATTSASLDSSTSTSILTLSESTLAVMERQRKQELLARKAVQASRKRKEPPTVTQVLTSPTSTGSKGADASAKLPASAASVEDFLNSIGPPLSDTANSRGDLDAENSSGDMRASSPDPNSIDETIPGFGRTPSSDYELPEPLVDVTPAPLPPEALSLLRSASASEANFLVEREQDKTYPMMDNTSRVSENSPIPSRGDGVTIPQKTRDLGRDSQRSSSTPQSTAAIPRRGTKRPVAADFDSEPMPMAYTPSVLSRTGSGAGHSHVGAYHPNPHVRRKMNGVAAGGFASLSNSRRCVIDVSDSEDDASEEETPLVAIAPHVPQSQGASGSQPTARDTALALELEIERMRKMIREREEMKLRKQAMASSRLTAVSKEPTAVDVDVNFNVDVDVDIDVDIDTDVDVDKDERKRASEGQAQRTETESLHHPHPMVASASASASALSTFETTGVVEILRSETGSDKSLSENGEFLFKLLVAWVGWPFPCSSFLGIGNTETETEVLVPTGR</sequence>
<proteinExistence type="predicted"/>
<name>A0AAD4M8K5_9AGAM</name>
<keyword evidence="2" id="KW-1133">Transmembrane helix</keyword>
<feature type="compositionally biased region" description="Pro residues" evidence="1">
    <location>
        <begin position="243"/>
        <end position="252"/>
    </location>
</feature>
<keyword evidence="2" id="KW-0812">Transmembrane</keyword>
<evidence type="ECO:0000256" key="1">
    <source>
        <dbReference type="SAM" id="MobiDB-lite"/>
    </source>
</evidence>
<feature type="region of interest" description="Disordered" evidence="1">
    <location>
        <begin position="499"/>
        <end position="598"/>
    </location>
</feature>
<feature type="compositionally biased region" description="Polar residues" evidence="1">
    <location>
        <begin position="174"/>
        <end position="198"/>
    </location>
</feature>
<evidence type="ECO:0000256" key="2">
    <source>
        <dbReference type="SAM" id="Phobius"/>
    </source>
</evidence>
<dbReference type="Proteomes" id="UP001203297">
    <property type="component" value="Unassembled WGS sequence"/>
</dbReference>
<feature type="region of interest" description="Disordered" evidence="1">
    <location>
        <begin position="865"/>
        <end position="889"/>
    </location>
</feature>
<dbReference type="EMBL" id="WTXG01000007">
    <property type="protein sequence ID" value="KAI0304485.1"/>
    <property type="molecule type" value="Genomic_DNA"/>
</dbReference>
<organism evidence="3 4">
    <name type="scientific">Multifurca ochricompacta</name>
    <dbReference type="NCBI Taxonomy" id="376703"/>
    <lineage>
        <taxon>Eukaryota</taxon>
        <taxon>Fungi</taxon>
        <taxon>Dikarya</taxon>
        <taxon>Basidiomycota</taxon>
        <taxon>Agaricomycotina</taxon>
        <taxon>Agaricomycetes</taxon>
        <taxon>Russulales</taxon>
        <taxon>Russulaceae</taxon>
        <taxon>Multifurca</taxon>
    </lineage>
</organism>
<keyword evidence="2" id="KW-0472">Membrane</keyword>
<feature type="compositionally biased region" description="Polar residues" evidence="1">
    <location>
        <begin position="676"/>
        <end position="685"/>
    </location>
</feature>
<feature type="transmembrane region" description="Helical" evidence="2">
    <location>
        <begin position="15"/>
        <end position="33"/>
    </location>
</feature>
<evidence type="ECO:0000313" key="3">
    <source>
        <dbReference type="EMBL" id="KAI0304485.1"/>
    </source>
</evidence>
<dbReference type="AlphaFoldDB" id="A0AAD4M8K5"/>
<comment type="caution">
    <text evidence="3">The sequence shown here is derived from an EMBL/GenBank/DDBJ whole genome shotgun (WGS) entry which is preliminary data.</text>
</comment>
<accession>A0AAD4M8K5</accession>
<feature type="compositionally biased region" description="Basic and acidic residues" evidence="1">
    <location>
        <begin position="666"/>
        <end position="675"/>
    </location>
</feature>
<reference evidence="3" key="1">
    <citation type="journal article" date="2022" name="New Phytol.">
        <title>Evolutionary transition to the ectomycorrhizal habit in the genomes of a hyperdiverse lineage of mushroom-forming fungi.</title>
        <authorList>
            <person name="Looney B."/>
            <person name="Miyauchi S."/>
            <person name="Morin E."/>
            <person name="Drula E."/>
            <person name="Courty P.E."/>
            <person name="Kohler A."/>
            <person name="Kuo A."/>
            <person name="LaButti K."/>
            <person name="Pangilinan J."/>
            <person name="Lipzen A."/>
            <person name="Riley R."/>
            <person name="Andreopoulos W."/>
            <person name="He G."/>
            <person name="Johnson J."/>
            <person name="Nolan M."/>
            <person name="Tritt A."/>
            <person name="Barry K.W."/>
            <person name="Grigoriev I.V."/>
            <person name="Nagy L.G."/>
            <person name="Hibbett D."/>
            <person name="Henrissat B."/>
            <person name="Matheny P.B."/>
            <person name="Labbe J."/>
            <person name="Martin F.M."/>
        </authorList>
    </citation>
    <scope>NUCLEOTIDE SEQUENCE</scope>
    <source>
        <strain evidence="3">BPL690</strain>
    </source>
</reference>
<feature type="transmembrane region" description="Helical" evidence="2">
    <location>
        <begin position="72"/>
        <end position="94"/>
    </location>
</feature>
<feature type="region of interest" description="Disordered" evidence="1">
    <location>
        <begin position="629"/>
        <end position="704"/>
    </location>
</feature>